<proteinExistence type="inferred from homology"/>
<name>B8MK48_TALSN</name>
<dbReference type="InterPro" id="IPR001288">
    <property type="entry name" value="Translation_initiation_fac_3"/>
</dbReference>
<evidence type="ECO:0000313" key="6">
    <source>
        <dbReference type="Proteomes" id="UP000001745"/>
    </source>
</evidence>
<evidence type="ECO:0000259" key="4">
    <source>
        <dbReference type="Pfam" id="PF05198"/>
    </source>
</evidence>
<organism evidence="5 6">
    <name type="scientific">Talaromyces stipitatus (strain ATCC 10500 / CBS 375.48 / QM 6759 / NRRL 1006)</name>
    <name type="common">Penicillium stipitatum</name>
    <dbReference type="NCBI Taxonomy" id="441959"/>
    <lineage>
        <taxon>Eukaryota</taxon>
        <taxon>Fungi</taxon>
        <taxon>Dikarya</taxon>
        <taxon>Ascomycota</taxon>
        <taxon>Pezizomycotina</taxon>
        <taxon>Eurotiomycetes</taxon>
        <taxon>Eurotiomycetidae</taxon>
        <taxon>Eurotiales</taxon>
        <taxon>Trichocomaceae</taxon>
        <taxon>Talaromyces</taxon>
        <taxon>Talaromyces sect. Talaromyces</taxon>
    </lineage>
</organism>
<dbReference type="RefSeq" id="XP_002484818.1">
    <property type="nucleotide sequence ID" value="XM_002484773.1"/>
</dbReference>
<dbReference type="Gene3D" id="3.30.110.10">
    <property type="entry name" value="Translation initiation factor 3 (IF-3), C-terminal domain"/>
    <property type="match status" value="1"/>
</dbReference>
<dbReference type="OMA" id="GTQTKAM"/>
<keyword evidence="3" id="KW-0648">Protein biosynthesis</keyword>
<dbReference type="Proteomes" id="UP000001745">
    <property type="component" value="Unassembled WGS sequence"/>
</dbReference>
<dbReference type="InParanoid" id="B8MK48"/>
<dbReference type="GO" id="GO:0003743">
    <property type="term" value="F:translation initiation factor activity"/>
    <property type="evidence" value="ECO:0007669"/>
    <property type="project" value="UniProtKB-KW"/>
</dbReference>
<evidence type="ECO:0000256" key="1">
    <source>
        <dbReference type="ARBA" id="ARBA00005439"/>
    </source>
</evidence>
<keyword evidence="6" id="KW-1185">Reference proteome</keyword>
<dbReference type="GO" id="GO:0043022">
    <property type="term" value="F:ribosome binding"/>
    <property type="evidence" value="ECO:0007669"/>
    <property type="project" value="TreeGrafter"/>
</dbReference>
<gene>
    <name evidence="5" type="ORF">TSTA_043400</name>
</gene>
<dbReference type="InterPro" id="IPR019814">
    <property type="entry name" value="Translation_initiation_fac_3_N"/>
</dbReference>
<dbReference type="GeneID" id="8097848"/>
<dbReference type="InterPro" id="IPR036788">
    <property type="entry name" value="T_IF-3_C_sf"/>
</dbReference>
<dbReference type="PhylomeDB" id="B8MK48"/>
<reference evidence="6" key="1">
    <citation type="journal article" date="2015" name="Genome Announc.">
        <title>Genome sequence of the AIDS-associated pathogen Penicillium marneffei (ATCC18224) and its near taxonomic relative Talaromyces stipitatus (ATCC10500).</title>
        <authorList>
            <person name="Nierman W.C."/>
            <person name="Fedorova-Abrams N.D."/>
            <person name="Andrianopoulos A."/>
        </authorList>
    </citation>
    <scope>NUCLEOTIDE SEQUENCE [LARGE SCALE GENOMIC DNA]</scope>
    <source>
        <strain evidence="6">ATCC 10500 / CBS 375.48 / QM 6759 / NRRL 1006</strain>
    </source>
</reference>
<dbReference type="VEuPathDB" id="FungiDB:TSTA_043400"/>
<accession>B8MK48</accession>
<dbReference type="GO" id="GO:0070124">
    <property type="term" value="P:mitochondrial translational initiation"/>
    <property type="evidence" value="ECO:0007669"/>
    <property type="project" value="TreeGrafter"/>
</dbReference>
<dbReference type="GO" id="GO:0005739">
    <property type="term" value="C:mitochondrion"/>
    <property type="evidence" value="ECO:0007669"/>
    <property type="project" value="TreeGrafter"/>
</dbReference>
<dbReference type="PANTHER" id="PTHR10938">
    <property type="entry name" value="TRANSLATION INITIATION FACTOR IF-3"/>
    <property type="match status" value="1"/>
</dbReference>
<dbReference type="AlphaFoldDB" id="B8MK48"/>
<sequence>MSSLRGIASTSLLLRQAFAAPRISQIRTVYRPAGATPSPIEAKQAAKAPQRYSRPINDEIEADIIQIVNQDGQLDVPTRKSNVIFSMRRNEQVLVQLDPGGPDRPAVCKIMPLADFRDEERAKEKAARLAKHSAKTSTKQIELNWSIDPHDLSHRLKKLSGFIEKGRTVEIILTKKRGKRMATADEIKLLMDKLRTAIEEANAHQIKPMDGEIGKTLTITVEKKK</sequence>
<dbReference type="HOGENOM" id="CLU_062478_1_0_1"/>
<dbReference type="Gene3D" id="3.10.20.80">
    <property type="entry name" value="Translation initiation factor 3 (IF-3), N-terminal domain"/>
    <property type="match status" value="1"/>
</dbReference>
<dbReference type="eggNOG" id="ENOG502QWD8">
    <property type="taxonomic scope" value="Eukaryota"/>
</dbReference>
<dbReference type="STRING" id="441959.B8MK48"/>
<dbReference type="GO" id="GO:0032790">
    <property type="term" value="P:ribosome disassembly"/>
    <property type="evidence" value="ECO:0007669"/>
    <property type="project" value="TreeGrafter"/>
</dbReference>
<feature type="domain" description="Translation initiation factor 3 N-terminal" evidence="4">
    <location>
        <begin position="56"/>
        <end position="127"/>
    </location>
</feature>
<dbReference type="PANTHER" id="PTHR10938:SF0">
    <property type="entry name" value="TRANSLATION INITIATION FACTOR IF-3, MITOCHONDRIAL"/>
    <property type="match status" value="1"/>
</dbReference>
<dbReference type="SUPFAM" id="SSF55200">
    <property type="entry name" value="Translation initiation factor IF3, C-terminal domain"/>
    <property type="match status" value="1"/>
</dbReference>
<evidence type="ECO:0000313" key="5">
    <source>
        <dbReference type="EMBL" id="EED14865.1"/>
    </source>
</evidence>
<protein>
    <submittedName>
        <fullName evidence="5">Translation initiation factor IF3, putative</fullName>
    </submittedName>
</protein>
<evidence type="ECO:0000256" key="3">
    <source>
        <dbReference type="ARBA" id="ARBA00022917"/>
    </source>
</evidence>
<comment type="similarity">
    <text evidence="1">Belongs to the IF-3 family.</text>
</comment>
<keyword evidence="2 5" id="KW-0396">Initiation factor</keyword>
<evidence type="ECO:0000256" key="2">
    <source>
        <dbReference type="ARBA" id="ARBA00022540"/>
    </source>
</evidence>
<dbReference type="EMBL" id="EQ962657">
    <property type="protein sequence ID" value="EED14865.1"/>
    <property type="molecule type" value="Genomic_DNA"/>
</dbReference>
<dbReference type="Pfam" id="PF05198">
    <property type="entry name" value="IF3_N"/>
    <property type="match status" value="1"/>
</dbReference>
<dbReference type="OrthoDB" id="21573at2759"/>
<dbReference type="InterPro" id="IPR036787">
    <property type="entry name" value="T_IF-3_N_sf"/>
</dbReference>